<dbReference type="InterPro" id="IPR050697">
    <property type="entry name" value="Adenylyl/Guanylyl_Cyclase_3/4"/>
</dbReference>
<gene>
    <name evidence="4" type="ORF">GCM10011584_25210</name>
</gene>
<name>A0ABQ2ND17_9ACTN</name>
<keyword evidence="2" id="KW-0472">Membrane</keyword>
<feature type="transmembrane region" description="Helical" evidence="2">
    <location>
        <begin position="181"/>
        <end position="211"/>
    </location>
</feature>
<keyword evidence="5" id="KW-1185">Reference proteome</keyword>
<feature type="transmembrane region" description="Helical" evidence="2">
    <location>
        <begin position="35"/>
        <end position="55"/>
    </location>
</feature>
<proteinExistence type="inferred from homology"/>
<dbReference type="RefSeq" id="WP_188784366.1">
    <property type="nucleotide sequence ID" value="NZ_BMNI01000006.1"/>
</dbReference>
<feature type="transmembrane region" description="Helical" evidence="2">
    <location>
        <begin position="106"/>
        <end position="125"/>
    </location>
</feature>
<comment type="caution">
    <text evidence="4">The sequence shown here is derived from an EMBL/GenBank/DDBJ whole genome shotgun (WGS) entry which is preliminary data.</text>
</comment>
<dbReference type="PANTHER" id="PTHR43081">
    <property type="entry name" value="ADENYLATE CYCLASE, TERMINAL-DIFFERENTIATION SPECIFIC-RELATED"/>
    <property type="match status" value="1"/>
</dbReference>
<feature type="transmembrane region" description="Helical" evidence="2">
    <location>
        <begin position="75"/>
        <end position="94"/>
    </location>
</feature>
<dbReference type="CDD" id="cd07302">
    <property type="entry name" value="CHD"/>
    <property type="match status" value="1"/>
</dbReference>
<evidence type="ECO:0000256" key="1">
    <source>
        <dbReference type="ARBA" id="ARBA00005381"/>
    </source>
</evidence>
<comment type="similarity">
    <text evidence="1">Belongs to the adenylyl cyclase class-3 family.</text>
</comment>
<sequence>MTIEQFQYAAIALAAVAAGMAVMMSIGIERTRSNVLAGLFAGLVGLAVGTMPTYTDKVDPTHPQLLARLQGLTESAAVALAGCYMLSLLASSELRGRRASIVRASAWAAVALGGVHAAMSLAWPAQRLNDYELSLAEPGALSTPGFWLFAGFWLVALVPYAAGWGGLALGGLDAAEERRAFAFMVASIFVITATVAPPLVAGICVACWITLCVYGQLEYATARAQRSVFLSRFLSPQVSQLVASRGMAEAMKPHQADLTVVCADLRGFTAYSEGVPSQAVVDLLADYYDAAGAVVARYGGTITNYAGDGILILVGAPIADPDHAATGLRLARELLTAVEPVVSRWETRHHTLGLGVGVASGRVTVGAISAETRMEYTAIGMPVNLAARLCSHALSGEVLLDVGAAAECGDRDLQPRGELQVKGFADLQLVYAVGKA</sequence>
<dbReference type="SUPFAM" id="SSF55073">
    <property type="entry name" value="Nucleotide cyclase"/>
    <property type="match status" value="1"/>
</dbReference>
<dbReference type="PANTHER" id="PTHR43081:SF1">
    <property type="entry name" value="ADENYLATE CYCLASE, TERMINAL-DIFFERENTIATION SPECIFIC"/>
    <property type="match status" value="1"/>
</dbReference>
<dbReference type="Pfam" id="PF00211">
    <property type="entry name" value="Guanylate_cyc"/>
    <property type="match status" value="1"/>
</dbReference>
<reference evidence="5" key="1">
    <citation type="journal article" date="2019" name="Int. J. Syst. Evol. Microbiol.">
        <title>The Global Catalogue of Microorganisms (GCM) 10K type strain sequencing project: providing services to taxonomists for standard genome sequencing and annotation.</title>
        <authorList>
            <consortium name="The Broad Institute Genomics Platform"/>
            <consortium name="The Broad Institute Genome Sequencing Center for Infectious Disease"/>
            <person name="Wu L."/>
            <person name="Ma J."/>
        </authorList>
    </citation>
    <scope>NUCLEOTIDE SEQUENCE [LARGE SCALE GENOMIC DNA]</scope>
    <source>
        <strain evidence="5">CGMCC 4.7371</strain>
    </source>
</reference>
<keyword evidence="2" id="KW-0812">Transmembrane</keyword>
<accession>A0ABQ2ND17</accession>
<keyword evidence="2" id="KW-1133">Transmembrane helix</keyword>
<evidence type="ECO:0000313" key="4">
    <source>
        <dbReference type="EMBL" id="GGO91348.1"/>
    </source>
</evidence>
<dbReference type="InterPro" id="IPR029787">
    <property type="entry name" value="Nucleotide_cyclase"/>
</dbReference>
<feature type="transmembrane region" description="Helical" evidence="2">
    <location>
        <begin position="145"/>
        <end position="169"/>
    </location>
</feature>
<dbReference type="EMBL" id="BMNI01000006">
    <property type="protein sequence ID" value="GGO91348.1"/>
    <property type="molecule type" value="Genomic_DNA"/>
</dbReference>
<evidence type="ECO:0000313" key="5">
    <source>
        <dbReference type="Proteomes" id="UP000655410"/>
    </source>
</evidence>
<dbReference type="InterPro" id="IPR001054">
    <property type="entry name" value="A/G_cyclase"/>
</dbReference>
<dbReference type="Gene3D" id="3.30.70.1230">
    <property type="entry name" value="Nucleotide cyclase"/>
    <property type="match status" value="1"/>
</dbReference>
<dbReference type="SMART" id="SM00044">
    <property type="entry name" value="CYCc"/>
    <property type="match status" value="1"/>
</dbReference>
<organism evidence="4 5">
    <name type="scientific">Nocardioides phosphati</name>
    <dbReference type="NCBI Taxonomy" id="1867775"/>
    <lineage>
        <taxon>Bacteria</taxon>
        <taxon>Bacillati</taxon>
        <taxon>Actinomycetota</taxon>
        <taxon>Actinomycetes</taxon>
        <taxon>Propionibacteriales</taxon>
        <taxon>Nocardioidaceae</taxon>
        <taxon>Nocardioides</taxon>
    </lineage>
</organism>
<protein>
    <recommendedName>
        <fullName evidence="3">Guanylate cyclase domain-containing protein</fullName>
    </recommendedName>
</protein>
<feature type="transmembrane region" description="Helical" evidence="2">
    <location>
        <begin position="6"/>
        <end position="28"/>
    </location>
</feature>
<dbReference type="PROSITE" id="PS50125">
    <property type="entry name" value="GUANYLATE_CYCLASE_2"/>
    <property type="match status" value="1"/>
</dbReference>
<evidence type="ECO:0000256" key="2">
    <source>
        <dbReference type="SAM" id="Phobius"/>
    </source>
</evidence>
<dbReference type="Proteomes" id="UP000655410">
    <property type="component" value="Unassembled WGS sequence"/>
</dbReference>
<evidence type="ECO:0000259" key="3">
    <source>
        <dbReference type="PROSITE" id="PS50125"/>
    </source>
</evidence>
<feature type="domain" description="Guanylate cyclase" evidence="3">
    <location>
        <begin position="259"/>
        <end position="390"/>
    </location>
</feature>